<gene>
    <name evidence="1" type="ORF">N5923_18190</name>
</gene>
<accession>A0A9J6PV71</accession>
<name>A0A9J6PV71_9GAMM</name>
<sequence length="116" mass="12953">MIKAASPSLEELQERAETPAGFSWVQAREWGAERFEEALLSQQPEFQGKFALTGRLAVLELRNRVMQRDACSDGVASLKAHRLLLPALMRLPATTSRDVLWQALRRLMDAAGYPSA</sequence>
<dbReference type="Proteomes" id="UP001064262">
    <property type="component" value="Unassembled WGS sequence"/>
</dbReference>
<dbReference type="AlphaFoldDB" id="A0A9J6PV71"/>
<evidence type="ECO:0000313" key="2">
    <source>
        <dbReference type="Proteomes" id="UP001064262"/>
    </source>
</evidence>
<dbReference type="EMBL" id="JAODIM010000043">
    <property type="protein sequence ID" value="MCU5779416.1"/>
    <property type="molecule type" value="Genomic_DNA"/>
</dbReference>
<keyword evidence="2" id="KW-1185">Reference proteome</keyword>
<organism evidence="1 2">
    <name type="scientific">Winslowiella arboricola</name>
    <dbReference type="NCBI Taxonomy" id="2978220"/>
    <lineage>
        <taxon>Bacteria</taxon>
        <taxon>Pseudomonadati</taxon>
        <taxon>Pseudomonadota</taxon>
        <taxon>Gammaproteobacteria</taxon>
        <taxon>Enterobacterales</taxon>
        <taxon>Erwiniaceae</taxon>
        <taxon>Winslowiella</taxon>
    </lineage>
</organism>
<evidence type="ECO:0000313" key="1">
    <source>
        <dbReference type="EMBL" id="MCU5779416.1"/>
    </source>
</evidence>
<protein>
    <submittedName>
        <fullName evidence="1">Uncharacterized protein</fullName>
    </submittedName>
</protein>
<comment type="caution">
    <text evidence="1">The sequence shown here is derived from an EMBL/GenBank/DDBJ whole genome shotgun (WGS) entry which is preliminary data.</text>
</comment>
<reference evidence="1" key="1">
    <citation type="submission" date="2022-09" db="EMBL/GenBank/DDBJ databases">
        <title>Winslowiella arboricola sp. nov., isolated from bleeding cankers on broadleaf hosts.</title>
        <authorList>
            <person name="Brady C."/>
            <person name="Kaur S."/>
            <person name="Crampton B."/>
            <person name="Maddock D."/>
            <person name="Arnold D."/>
            <person name="Denman S."/>
        </authorList>
    </citation>
    <scope>NUCLEOTIDE SEQUENCE</scope>
    <source>
        <strain evidence="1">BAC 15a-03b</strain>
    </source>
</reference>
<dbReference type="RefSeq" id="WP_267144960.1">
    <property type="nucleotide sequence ID" value="NZ_JAODIL010000082.1"/>
</dbReference>
<proteinExistence type="predicted"/>